<sequence>MEATTMTHVKTNNPNNTSIHGPVVEEVEGLIRVYKDGHVERSQFVPCGSSLPFELGVACSDVHINKLTNVWARLYVPTVTKSSSVSKLPLLVYFHGGGFCAGSAWSCYHQFLARLSAKSRCLVMHVNYRLAPEHPLPAAYEDGVSAVLWLKKTRNDNLWYKICDFSNIFLAGDSAGGNIANHVAARLADADALIKPLKIEGTILIQPFFGGEARTESERRVENNTESSVLTLASSDTWWRLALPRDANREHPYCKPVKVKTRTLVCVAEMDVLMDRALEMCDSSEKMNKCVVYKGVGHAFQILDESPLASTMTLEMLCDIDAFIHHSEPLY</sequence>
<feature type="domain" description="Alpha/beta hydrolase fold-3" evidence="3">
    <location>
        <begin position="91"/>
        <end position="301"/>
    </location>
</feature>
<dbReference type="InterPro" id="IPR050466">
    <property type="entry name" value="Carboxylest/Gibb_receptor"/>
</dbReference>
<dbReference type="EMBL" id="JAAMPC010000016">
    <property type="protein sequence ID" value="KAG2253648.1"/>
    <property type="molecule type" value="Genomic_DNA"/>
</dbReference>
<dbReference type="PROSITE" id="PS01174">
    <property type="entry name" value="LIPASE_GDXG_SER"/>
    <property type="match status" value="1"/>
</dbReference>
<dbReference type="InterPro" id="IPR013094">
    <property type="entry name" value="AB_hydrolase_3"/>
</dbReference>
<dbReference type="GO" id="GO:0016787">
    <property type="term" value="F:hydrolase activity"/>
    <property type="evidence" value="ECO:0007669"/>
    <property type="project" value="InterPro"/>
</dbReference>
<feature type="active site" evidence="2">
    <location>
        <position position="174"/>
    </location>
</feature>
<dbReference type="AlphaFoldDB" id="A0A8X7PMI3"/>
<evidence type="ECO:0000256" key="2">
    <source>
        <dbReference type="PROSITE-ProRule" id="PRU10038"/>
    </source>
</evidence>
<dbReference type="InterPro" id="IPR029058">
    <property type="entry name" value="AB_hydrolase_fold"/>
</dbReference>
<comment type="caution">
    <text evidence="4">The sequence shown here is derived from an EMBL/GenBank/DDBJ whole genome shotgun (WGS) entry which is preliminary data.</text>
</comment>
<dbReference type="SUPFAM" id="SSF53474">
    <property type="entry name" value="alpha/beta-Hydrolases"/>
    <property type="match status" value="1"/>
</dbReference>
<dbReference type="PANTHER" id="PTHR23024:SF409">
    <property type="entry name" value="CARBOXYLESTERASE 6-RELATED"/>
    <property type="match status" value="1"/>
</dbReference>
<proteinExistence type="inferred from homology"/>
<organism evidence="4 5">
    <name type="scientific">Brassica carinata</name>
    <name type="common">Ethiopian mustard</name>
    <name type="synonym">Abyssinian cabbage</name>
    <dbReference type="NCBI Taxonomy" id="52824"/>
    <lineage>
        <taxon>Eukaryota</taxon>
        <taxon>Viridiplantae</taxon>
        <taxon>Streptophyta</taxon>
        <taxon>Embryophyta</taxon>
        <taxon>Tracheophyta</taxon>
        <taxon>Spermatophyta</taxon>
        <taxon>Magnoliopsida</taxon>
        <taxon>eudicotyledons</taxon>
        <taxon>Gunneridae</taxon>
        <taxon>Pentapetalae</taxon>
        <taxon>rosids</taxon>
        <taxon>malvids</taxon>
        <taxon>Brassicales</taxon>
        <taxon>Brassicaceae</taxon>
        <taxon>Brassiceae</taxon>
        <taxon>Brassica</taxon>
    </lineage>
</organism>
<name>A0A8X7PMI3_BRACI</name>
<gene>
    <name evidence="4" type="ORF">Bca52824_083784</name>
</gene>
<protein>
    <recommendedName>
        <fullName evidence="3">Alpha/beta hydrolase fold-3 domain-containing protein</fullName>
    </recommendedName>
</protein>
<dbReference type="Gene3D" id="3.40.50.1820">
    <property type="entry name" value="alpha/beta hydrolase"/>
    <property type="match status" value="1"/>
</dbReference>
<dbReference type="Proteomes" id="UP000886595">
    <property type="component" value="Unassembled WGS sequence"/>
</dbReference>
<evidence type="ECO:0000259" key="3">
    <source>
        <dbReference type="Pfam" id="PF07859"/>
    </source>
</evidence>
<reference evidence="4 5" key="1">
    <citation type="submission" date="2020-02" db="EMBL/GenBank/DDBJ databases">
        <authorList>
            <person name="Ma Q."/>
            <person name="Huang Y."/>
            <person name="Song X."/>
            <person name="Pei D."/>
        </authorList>
    </citation>
    <scope>NUCLEOTIDE SEQUENCE [LARGE SCALE GENOMIC DNA]</scope>
    <source>
        <strain evidence="4">Sxm20200214</strain>
        <tissue evidence="4">Leaf</tissue>
    </source>
</reference>
<comment type="similarity">
    <text evidence="1">Belongs to the 'GDXG' lipolytic enzyme family.</text>
</comment>
<dbReference type="PANTHER" id="PTHR23024">
    <property type="entry name" value="ARYLACETAMIDE DEACETYLASE"/>
    <property type="match status" value="1"/>
</dbReference>
<keyword evidence="5" id="KW-1185">Reference proteome</keyword>
<evidence type="ECO:0000256" key="1">
    <source>
        <dbReference type="ARBA" id="ARBA00010515"/>
    </source>
</evidence>
<dbReference type="InterPro" id="IPR033140">
    <property type="entry name" value="Lipase_GDXG_put_SER_AS"/>
</dbReference>
<evidence type="ECO:0000313" key="4">
    <source>
        <dbReference type="EMBL" id="KAG2253648.1"/>
    </source>
</evidence>
<evidence type="ECO:0000313" key="5">
    <source>
        <dbReference type="Proteomes" id="UP000886595"/>
    </source>
</evidence>
<dbReference type="OrthoDB" id="408631at2759"/>
<accession>A0A8X7PMI3</accession>
<dbReference type="Pfam" id="PF07859">
    <property type="entry name" value="Abhydrolase_3"/>
    <property type="match status" value="1"/>
</dbReference>